<reference evidence="13 14" key="1">
    <citation type="submission" date="2020-04" db="EMBL/GenBank/DDBJ databases">
        <title>Genomic insights into acetone-butanol-ethanol (ABE) fermentation by sequencing solventogenic clostridia strains.</title>
        <authorList>
            <person name="Brown S."/>
        </authorList>
    </citation>
    <scope>NUCLEOTIDE SEQUENCE [LARGE SCALE GENOMIC DNA]</scope>
    <source>
        <strain evidence="13 14">DJ011</strain>
    </source>
</reference>
<dbReference type="GO" id="GO:0016757">
    <property type="term" value="F:glycosyltransferase activity"/>
    <property type="evidence" value="ECO:0007669"/>
    <property type="project" value="UniProtKB-KW"/>
</dbReference>
<dbReference type="InterPro" id="IPR036365">
    <property type="entry name" value="PGBD-like_sf"/>
</dbReference>
<dbReference type="GO" id="GO:0018104">
    <property type="term" value="P:peptidoglycan-protein cross-linking"/>
    <property type="evidence" value="ECO:0007669"/>
    <property type="project" value="TreeGrafter"/>
</dbReference>
<dbReference type="Pfam" id="PF01471">
    <property type="entry name" value="PG_binding_1"/>
    <property type="match status" value="1"/>
</dbReference>
<sequence>MSKKFFIYLTSIILSLILCFYIPFKISYKKFSKSALTENKNQSLLVSPTLDKINKVEENKKNTSSEKSDKGKLNEENIIKSNDNADETSKETNNIKKENIYNYKNYFEKLKELGFYTGEFKNEDIDFRNAVLRFQSSQNITVDGIIGPKTKTLLMDEKKEISDTLPQDFPDEYAIVINKDTRILTVYKNKNIYKKYPIAAGRDPSYTPEGKFTIVSKIINPSWYNSKTDKVIAGGIPENPLGKRWLGLSLKGGSIYGIHGNNTPWSIGTNASSGCVRMINDDVEKLFDYIPINSAVWIGNTKKLNSWRVIQK</sequence>
<dbReference type="InterPro" id="IPR002477">
    <property type="entry name" value="Peptidoglycan-bd-like"/>
</dbReference>
<feature type="transmembrane region" description="Helical" evidence="11">
    <location>
        <begin position="6"/>
        <end position="24"/>
    </location>
</feature>
<dbReference type="InterPro" id="IPR036366">
    <property type="entry name" value="PGBDSf"/>
</dbReference>
<comment type="similarity">
    <text evidence="2">Belongs to the YkuD family.</text>
</comment>
<gene>
    <name evidence="13" type="ORF">HGG79_20345</name>
</gene>
<evidence type="ECO:0000256" key="9">
    <source>
        <dbReference type="PROSITE-ProRule" id="PRU01373"/>
    </source>
</evidence>
<keyword evidence="11" id="KW-1133">Transmembrane helix</keyword>
<keyword evidence="3" id="KW-0328">Glycosyltransferase</keyword>
<feature type="active site" description="Nucleophile" evidence="9">
    <location>
        <position position="275"/>
    </location>
</feature>
<dbReference type="RefSeq" id="WP_051593124.1">
    <property type="nucleotide sequence ID" value="NZ_JAAZWO010000048.1"/>
</dbReference>
<dbReference type="SUPFAM" id="SSF47090">
    <property type="entry name" value="PGBD-like"/>
    <property type="match status" value="1"/>
</dbReference>
<evidence type="ECO:0000256" key="11">
    <source>
        <dbReference type="SAM" id="Phobius"/>
    </source>
</evidence>
<evidence type="ECO:0000256" key="4">
    <source>
        <dbReference type="ARBA" id="ARBA00022679"/>
    </source>
</evidence>
<comment type="caution">
    <text evidence="13">The sequence shown here is derived from an EMBL/GenBank/DDBJ whole genome shotgun (WGS) entry which is preliminary data.</text>
</comment>
<dbReference type="GO" id="GO:0008360">
    <property type="term" value="P:regulation of cell shape"/>
    <property type="evidence" value="ECO:0007669"/>
    <property type="project" value="UniProtKB-UniRule"/>
</dbReference>
<evidence type="ECO:0000256" key="8">
    <source>
        <dbReference type="ARBA" id="ARBA00023316"/>
    </source>
</evidence>
<organism evidence="13 14">
    <name type="scientific">Clostridium tetanomorphum</name>
    <dbReference type="NCBI Taxonomy" id="1553"/>
    <lineage>
        <taxon>Bacteria</taxon>
        <taxon>Bacillati</taxon>
        <taxon>Bacillota</taxon>
        <taxon>Clostridia</taxon>
        <taxon>Eubacteriales</taxon>
        <taxon>Clostridiaceae</taxon>
        <taxon>Clostridium</taxon>
    </lineage>
</organism>
<feature type="domain" description="L,D-TPase catalytic" evidence="12">
    <location>
        <begin position="173"/>
        <end position="299"/>
    </location>
</feature>
<evidence type="ECO:0000256" key="2">
    <source>
        <dbReference type="ARBA" id="ARBA00005992"/>
    </source>
</evidence>
<evidence type="ECO:0000256" key="10">
    <source>
        <dbReference type="SAM" id="MobiDB-lite"/>
    </source>
</evidence>
<comment type="pathway">
    <text evidence="1 9">Cell wall biogenesis; peptidoglycan biosynthesis.</text>
</comment>
<dbReference type="GO" id="GO:0071555">
    <property type="term" value="P:cell wall organization"/>
    <property type="evidence" value="ECO:0007669"/>
    <property type="project" value="UniProtKB-UniRule"/>
</dbReference>
<keyword evidence="14" id="KW-1185">Reference proteome</keyword>
<keyword evidence="6 9" id="KW-0133">Cell shape</keyword>
<dbReference type="GO" id="GO:0071972">
    <property type="term" value="F:peptidoglycan L,D-transpeptidase activity"/>
    <property type="evidence" value="ECO:0007669"/>
    <property type="project" value="TreeGrafter"/>
</dbReference>
<keyword evidence="11" id="KW-0472">Membrane</keyword>
<dbReference type="InterPro" id="IPR038063">
    <property type="entry name" value="Transpep_catalytic_dom"/>
</dbReference>
<keyword evidence="7 9" id="KW-0573">Peptidoglycan synthesis</keyword>
<evidence type="ECO:0000256" key="1">
    <source>
        <dbReference type="ARBA" id="ARBA00004752"/>
    </source>
</evidence>
<dbReference type="Pfam" id="PF03734">
    <property type="entry name" value="YkuD"/>
    <property type="match status" value="1"/>
</dbReference>
<evidence type="ECO:0000256" key="3">
    <source>
        <dbReference type="ARBA" id="ARBA00022676"/>
    </source>
</evidence>
<dbReference type="PANTHER" id="PTHR30582">
    <property type="entry name" value="L,D-TRANSPEPTIDASE"/>
    <property type="match status" value="1"/>
</dbReference>
<evidence type="ECO:0000256" key="6">
    <source>
        <dbReference type="ARBA" id="ARBA00022960"/>
    </source>
</evidence>
<dbReference type="GO" id="GO:0005576">
    <property type="term" value="C:extracellular region"/>
    <property type="evidence" value="ECO:0007669"/>
    <property type="project" value="TreeGrafter"/>
</dbReference>
<proteinExistence type="inferred from homology"/>
<dbReference type="InterPro" id="IPR005490">
    <property type="entry name" value="LD_TPept_cat_dom"/>
</dbReference>
<evidence type="ECO:0000313" key="14">
    <source>
        <dbReference type="Proteomes" id="UP000563151"/>
    </source>
</evidence>
<evidence type="ECO:0000256" key="5">
    <source>
        <dbReference type="ARBA" id="ARBA00022801"/>
    </source>
</evidence>
<accession>A0A923EF24</accession>
<dbReference type="Gene3D" id="1.10.101.10">
    <property type="entry name" value="PGBD-like superfamily/PGBD"/>
    <property type="match status" value="1"/>
</dbReference>
<keyword evidence="4" id="KW-0808">Transferase</keyword>
<dbReference type="SUPFAM" id="SSF141523">
    <property type="entry name" value="L,D-transpeptidase catalytic domain-like"/>
    <property type="match status" value="1"/>
</dbReference>
<evidence type="ECO:0000259" key="12">
    <source>
        <dbReference type="PROSITE" id="PS52029"/>
    </source>
</evidence>
<dbReference type="CDD" id="cd16913">
    <property type="entry name" value="YkuD_like"/>
    <property type="match status" value="1"/>
</dbReference>
<dbReference type="InterPro" id="IPR050979">
    <property type="entry name" value="LD-transpeptidase"/>
</dbReference>
<keyword evidence="8 9" id="KW-0961">Cell wall biogenesis/degradation</keyword>
<keyword evidence="11" id="KW-0812">Transmembrane</keyword>
<evidence type="ECO:0000256" key="7">
    <source>
        <dbReference type="ARBA" id="ARBA00022984"/>
    </source>
</evidence>
<dbReference type="Proteomes" id="UP000563151">
    <property type="component" value="Unassembled WGS sequence"/>
</dbReference>
<keyword evidence="5" id="KW-0378">Hydrolase</keyword>
<dbReference type="PROSITE" id="PS52029">
    <property type="entry name" value="LD_TPASE"/>
    <property type="match status" value="1"/>
</dbReference>
<dbReference type="EMBL" id="JAAZWO010000048">
    <property type="protein sequence ID" value="MBC2400083.1"/>
    <property type="molecule type" value="Genomic_DNA"/>
</dbReference>
<dbReference type="Gene3D" id="2.40.440.10">
    <property type="entry name" value="L,D-transpeptidase catalytic domain-like"/>
    <property type="match status" value="1"/>
</dbReference>
<name>A0A923EF24_CLOTT</name>
<dbReference type="AlphaFoldDB" id="A0A923EF24"/>
<feature type="active site" description="Proton donor/acceptor" evidence="9">
    <location>
        <position position="259"/>
    </location>
</feature>
<feature type="region of interest" description="Disordered" evidence="10">
    <location>
        <begin position="56"/>
        <end position="91"/>
    </location>
</feature>
<dbReference type="PANTHER" id="PTHR30582:SF24">
    <property type="entry name" value="L,D-TRANSPEPTIDASE ERFK_SRFK-RELATED"/>
    <property type="match status" value="1"/>
</dbReference>
<evidence type="ECO:0000313" key="13">
    <source>
        <dbReference type="EMBL" id="MBC2400083.1"/>
    </source>
</evidence>
<feature type="compositionally biased region" description="Basic and acidic residues" evidence="10">
    <location>
        <begin position="56"/>
        <end position="78"/>
    </location>
</feature>
<protein>
    <submittedName>
        <fullName evidence="13">Murein L,D-transpeptidase</fullName>
    </submittedName>
</protein>